<feature type="chain" id="PRO_5042144733" description="Sulfotransferase" evidence="1">
    <location>
        <begin position="16"/>
        <end position="131"/>
    </location>
</feature>
<evidence type="ECO:0000256" key="1">
    <source>
        <dbReference type="SAM" id="SignalP"/>
    </source>
</evidence>
<accession>A0AAF3F936</accession>
<dbReference type="PANTHER" id="PTHR22900">
    <property type="entry name" value="PROTEIN CBG14245-RELATED"/>
    <property type="match status" value="1"/>
</dbReference>
<protein>
    <recommendedName>
        <fullName evidence="4">Sulfotransferase</fullName>
    </recommendedName>
</protein>
<dbReference type="AlphaFoldDB" id="A0AAF3F936"/>
<keyword evidence="1" id="KW-0732">Signal</keyword>
<reference evidence="3" key="1">
    <citation type="submission" date="2024-02" db="UniProtKB">
        <authorList>
            <consortium name="WormBaseParasite"/>
        </authorList>
    </citation>
    <scope>IDENTIFICATION</scope>
</reference>
<name>A0AAF3F936_9BILA</name>
<sequence length="131" mass="15156">MRIFALILLVQLLESTRFRNLPTLQGSVQSLVDTHFGLQYCKIPKTGSTITRTILCDIFREYRGMNFTQEFTDNQTGENACVANAWFPDDGETIWKKPRRVTKFTLVRDPVDRFVSLYGHFCGILKRCGDR</sequence>
<feature type="signal peptide" evidence="1">
    <location>
        <begin position="1"/>
        <end position="15"/>
    </location>
</feature>
<proteinExistence type="predicted"/>
<dbReference type="GO" id="GO:0016020">
    <property type="term" value="C:membrane"/>
    <property type="evidence" value="ECO:0007669"/>
    <property type="project" value="InterPro"/>
</dbReference>
<evidence type="ECO:0000313" key="3">
    <source>
        <dbReference type="WBParaSite" id="MBELARI_LOCUS3412"/>
    </source>
</evidence>
<dbReference type="SUPFAM" id="SSF52540">
    <property type="entry name" value="P-loop containing nucleoside triphosphate hydrolases"/>
    <property type="match status" value="1"/>
</dbReference>
<dbReference type="GO" id="GO:0050650">
    <property type="term" value="P:chondroitin sulfate proteoglycan biosynthetic process"/>
    <property type="evidence" value="ECO:0007669"/>
    <property type="project" value="InterPro"/>
</dbReference>
<keyword evidence="2" id="KW-1185">Reference proteome</keyword>
<dbReference type="InterPro" id="IPR007669">
    <property type="entry name" value="Chst-1-like"/>
</dbReference>
<dbReference type="Proteomes" id="UP000887575">
    <property type="component" value="Unassembled WGS sequence"/>
</dbReference>
<dbReference type="Gene3D" id="3.40.50.300">
    <property type="entry name" value="P-loop containing nucleotide triphosphate hydrolases"/>
    <property type="match status" value="1"/>
</dbReference>
<evidence type="ECO:0008006" key="4">
    <source>
        <dbReference type="Google" id="ProtNLM"/>
    </source>
</evidence>
<evidence type="ECO:0000313" key="2">
    <source>
        <dbReference type="Proteomes" id="UP000887575"/>
    </source>
</evidence>
<dbReference type="InterPro" id="IPR027417">
    <property type="entry name" value="P-loop_NTPase"/>
</dbReference>
<dbReference type="PANTHER" id="PTHR22900:SF3">
    <property type="entry name" value="CARBOHYDRATE SULFOTRANSFERASE-RELATED"/>
    <property type="match status" value="1"/>
</dbReference>
<organism evidence="2 3">
    <name type="scientific">Mesorhabditis belari</name>
    <dbReference type="NCBI Taxonomy" id="2138241"/>
    <lineage>
        <taxon>Eukaryota</taxon>
        <taxon>Metazoa</taxon>
        <taxon>Ecdysozoa</taxon>
        <taxon>Nematoda</taxon>
        <taxon>Chromadorea</taxon>
        <taxon>Rhabditida</taxon>
        <taxon>Rhabditina</taxon>
        <taxon>Rhabditomorpha</taxon>
        <taxon>Rhabditoidea</taxon>
        <taxon>Rhabditidae</taxon>
        <taxon>Mesorhabditinae</taxon>
        <taxon>Mesorhabditis</taxon>
    </lineage>
</organism>
<dbReference type="GO" id="GO:1902884">
    <property type="term" value="P:positive regulation of response to oxidative stress"/>
    <property type="evidence" value="ECO:0007669"/>
    <property type="project" value="InterPro"/>
</dbReference>
<dbReference type="GO" id="GO:0047756">
    <property type="term" value="F:chondroitin 4-sulfotransferase activity"/>
    <property type="evidence" value="ECO:0007669"/>
    <property type="project" value="InterPro"/>
</dbReference>
<dbReference type="Pfam" id="PF03567">
    <property type="entry name" value="Sulfotransfer_2"/>
    <property type="match status" value="1"/>
</dbReference>
<dbReference type="WBParaSite" id="MBELARI_LOCUS3412">
    <property type="protein sequence ID" value="MBELARI_LOCUS3412"/>
    <property type="gene ID" value="MBELARI_LOCUS3412"/>
</dbReference>
<dbReference type="InterPro" id="IPR005331">
    <property type="entry name" value="Sulfotransferase"/>
</dbReference>